<dbReference type="STRING" id="1034807.FBFL15_1097"/>
<keyword evidence="1" id="KW-0547">Nucleotide-binding</keyword>
<comment type="similarity">
    <text evidence="1">Belongs to the anhydro-N-acetylmuramic acid kinase family.</text>
</comment>
<dbReference type="UniPathway" id="UPA00343"/>
<reference evidence="2 3" key="1">
    <citation type="journal article" date="2011" name="Appl. Environ. Microbiol.">
        <title>Complete genome sequence of the fish pathogen Flavobacterium branchiophilum.</title>
        <authorList>
            <consortium name="1:IP"/>
            <consortium name="Microbial Evolutionary Genomics,F-75015 Paris"/>
            <consortium name="France 2:CNRS"/>
            <consortium name="URA2171"/>
            <consortium name="F-75015 Paris,France 3:Unite de Virologie et Immunologie Mol."/>
            <consortium name="INRA,78352 Jouy en Josas Cedex"/>
            <consortium name="France. 4:Unite de Mathemathique"/>
            <consortium name="Informatique et Genome,INRA"/>
            <consortium name="78352 Jouy en Josas Cedex"/>
            <consortium name="France. 5:CEA/Genoscope"/>
            <consortium name="Evry"/>
            <consortium name="France"/>
            <person name="Touchon M."/>
            <person name="Barbier P."/>
            <person name="Bernardet J.F."/>
            <person name="Loux V."/>
            <person name="Vacherie B."/>
            <person name="Barbe V."/>
            <person name="Rocha E.P."/>
            <person name="Duchaud E."/>
        </authorList>
    </citation>
    <scope>NUCLEOTIDE SEQUENCE [LARGE SCALE GENOMIC DNA]</scope>
    <source>
        <strain evidence="2 3">FL-15</strain>
    </source>
</reference>
<keyword evidence="1 2" id="KW-0418">Kinase</keyword>
<dbReference type="UniPathway" id="UPA00544"/>
<dbReference type="Gene3D" id="3.30.420.40">
    <property type="match status" value="2"/>
</dbReference>
<dbReference type="HAMAP" id="MF_01270">
    <property type="entry name" value="AnhMurNAc_kinase"/>
    <property type="match status" value="1"/>
</dbReference>
<comment type="function">
    <text evidence="1">Catalyzes the specific phosphorylation of 1,6-anhydro-N-acetylmuramic acid (anhMurNAc) with the simultaneous cleavage of the 1,6-anhydro ring, generating MurNAc-6-P. Is required for the utilization of anhMurNAc either imported from the medium or derived from its own cell wall murein, and thus plays a role in cell wall recycling.</text>
</comment>
<dbReference type="GO" id="GO:0016301">
    <property type="term" value="F:kinase activity"/>
    <property type="evidence" value="ECO:0007669"/>
    <property type="project" value="UniProtKB-KW"/>
</dbReference>
<comment type="catalytic activity">
    <reaction evidence="1">
        <text>1,6-anhydro-N-acetyl-beta-muramate + ATP + H2O = N-acetyl-D-muramate 6-phosphate + ADP + H(+)</text>
        <dbReference type="Rhea" id="RHEA:24952"/>
        <dbReference type="ChEBI" id="CHEBI:15377"/>
        <dbReference type="ChEBI" id="CHEBI:15378"/>
        <dbReference type="ChEBI" id="CHEBI:30616"/>
        <dbReference type="ChEBI" id="CHEBI:58690"/>
        <dbReference type="ChEBI" id="CHEBI:58722"/>
        <dbReference type="ChEBI" id="CHEBI:456216"/>
        <dbReference type="EC" id="2.7.1.170"/>
    </reaction>
</comment>
<keyword evidence="1" id="KW-0067">ATP-binding</keyword>
<feature type="binding site" evidence="1">
    <location>
        <begin position="25"/>
        <end position="32"/>
    </location>
    <ligand>
        <name>ATP</name>
        <dbReference type="ChEBI" id="CHEBI:30616"/>
    </ligand>
</feature>
<protein>
    <recommendedName>
        <fullName evidence="1">Anhydro-N-acetylmuramic acid kinase</fullName>
        <ecNumber evidence="1">2.7.1.170</ecNumber>
    </recommendedName>
    <alternativeName>
        <fullName evidence="1">AnhMurNAc kinase</fullName>
    </alternativeName>
</protein>
<dbReference type="PANTHER" id="PTHR30605:SF0">
    <property type="entry name" value="ANHYDRO-N-ACETYLMURAMIC ACID KINASE"/>
    <property type="match status" value="1"/>
</dbReference>
<comment type="pathway">
    <text evidence="1">Amino-sugar metabolism; 1,6-anhydro-N-acetylmuramate degradation.</text>
</comment>
<keyword evidence="1" id="KW-0119">Carbohydrate metabolism</keyword>
<dbReference type="AlphaFoldDB" id="G2YZT3"/>
<gene>
    <name evidence="1" type="primary">anmK</name>
    <name evidence="2" type="ordered locus">FBFL15_1097</name>
</gene>
<dbReference type="RefSeq" id="WP_014083656.1">
    <property type="nucleotide sequence ID" value="NC_016001.1"/>
</dbReference>
<dbReference type="PANTHER" id="PTHR30605">
    <property type="entry name" value="ANHYDRO-N-ACETYLMURAMIC ACID KINASE"/>
    <property type="match status" value="1"/>
</dbReference>
<keyword evidence="1 2" id="KW-0808">Transferase</keyword>
<evidence type="ECO:0000256" key="1">
    <source>
        <dbReference type="HAMAP-Rule" id="MF_01270"/>
    </source>
</evidence>
<dbReference type="GO" id="GO:0097175">
    <property type="term" value="P:1,6-anhydro-N-acetyl-beta-muramic acid catabolic process"/>
    <property type="evidence" value="ECO:0007669"/>
    <property type="project" value="UniProtKB-UniRule"/>
</dbReference>
<accession>G2YZT3</accession>
<dbReference type="InterPro" id="IPR043129">
    <property type="entry name" value="ATPase_NBD"/>
</dbReference>
<dbReference type="NCBIfam" id="NF007148">
    <property type="entry name" value="PRK09585.3-2"/>
    <property type="match status" value="1"/>
</dbReference>
<dbReference type="Proteomes" id="UP000009186">
    <property type="component" value="Chromosome"/>
</dbReference>
<dbReference type="NCBIfam" id="NF007149">
    <property type="entry name" value="PRK09585.3-4"/>
    <property type="match status" value="1"/>
</dbReference>
<dbReference type="SUPFAM" id="SSF53067">
    <property type="entry name" value="Actin-like ATPase domain"/>
    <property type="match status" value="1"/>
</dbReference>
<evidence type="ECO:0000313" key="3">
    <source>
        <dbReference type="Proteomes" id="UP000009186"/>
    </source>
</evidence>
<dbReference type="GO" id="GO:0009254">
    <property type="term" value="P:peptidoglycan turnover"/>
    <property type="evidence" value="ECO:0007669"/>
    <property type="project" value="UniProtKB-UniRule"/>
</dbReference>
<dbReference type="InterPro" id="IPR005338">
    <property type="entry name" value="Anhydro_N_Ac-Mur_kinase"/>
</dbReference>
<dbReference type="GO" id="GO:0006040">
    <property type="term" value="P:amino sugar metabolic process"/>
    <property type="evidence" value="ECO:0007669"/>
    <property type="project" value="InterPro"/>
</dbReference>
<comment type="pathway">
    <text evidence="1">Cell wall biogenesis; peptidoglycan recycling.</text>
</comment>
<dbReference type="EMBL" id="FQ859183">
    <property type="protein sequence ID" value="CCB69186.1"/>
    <property type="molecule type" value="Genomic_DNA"/>
</dbReference>
<dbReference type="GO" id="GO:0005524">
    <property type="term" value="F:ATP binding"/>
    <property type="evidence" value="ECO:0007669"/>
    <property type="project" value="UniProtKB-UniRule"/>
</dbReference>
<name>G2YZT3_FLABF</name>
<dbReference type="EC" id="2.7.1.170" evidence="1"/>
<dbReference type="KEGG" id="fbr:FBFL15_1097"/>
<proteinExistence type="inferred from homology"/>
<dbReference type="GO" id="GO:0016773">
    <property type="term" value="F:phosphotransferase activity, alcohol group as acceptor"/>
    <property type="evidence" value="ECO:0007669"/>
    <property type="project" value="UniProtKB-UniRule"/>
</dbReference>
<dbReference type="CDD" id="cd24050">
    <property type="entry name" value="ASKHA_NBD_ANMK"/>
    <property type="match status" value="1"/>
</dbReference>
<dbReference type="HOGENOM" id="CLU_038782_1_0_10"/>
<evidence type="ECO:0000313" key="2">
    <source>
        <dbReference type="EMBL" id="CCB69186.1"/>
    </source>
</evidence>
<sequence length="403" mass="44090">MNKNILSLYEIAQKPIRTIIGLMSGTSLDGLDVALCEITGSGQNTKVTLMEFETLPYTEQTKEAIRKVFAKKQIDFPYLAILNEQIGLWHANLVLDCLKKWNRAPNTVDLIASHGQTVMHSPCHLHQIENSPNATLQIGDGDHIAVQTGIITLSDFRQKHVAAGGEGAPLAVYGDYFLFGTSTENRIMLNLGGIGNFTFLPQNQNPEQVFVTDTGTGNTLIDAWVKRCFPGLDFDQDAQLAQKGTVNILLLEALKNHPFFESPFPKSTGPELFNIQYVQEALSKSQTQQLAAEDVLATLTRFSAETVAEAIEYCINQQHDSNEKYTVYVSGGGMHNPLMMQHLASLLPSIAFQKTDDLGINGDAKEAILFAILANETLVGGTTNFGNKQGVPSVSMGKISFPD</sequence>
<dbReference type="Pfam" id="PF03702">
    <property type="entry name" value="AnmK"/>
    <property type="match status" value="1"/>
</dbReference>
<dbReference type="eggNOG" id="COG2377">
    <property type="taxonomic scope" value="Bacteria"/>
</dbReference>
<organism evidence="2 3">
    <name type="scientific">Flavobacterium branchiophilum (strain FL-15)</name>
    <dbReference type="NCBI Taxonomy" id="1034807"/>
    <lineage>
        <taxon>Bacteria</taxon>
        <taxon>Pseudomonadati</taxon>
        <taxon>Bacteroidota</taxon>
        <taxon>Flavobacteriia</taxon>
        <taxon>Flavobacteriales</taxon>
        <taxon>Flavobacteriaceae</taxon>
        <taxon>Flavobacterium</taxon>
    </lineage>
</organism>
<keyword evidence="3" id="KW-1185">Reference proteome</keyword>